<protein>
    <submittedName>
        <fullName evidence="10">Uncharacterized protein</fullName>
    </submittedName>
</protein>
<feature type="transmembrane region" description="Helical" evidence="9">
    <location>
        <begin position="146"/>
        <end position="171"/>
    </location>
</feature>
<dbReference type="Pfam" id="PF04143">
    <property type="entry name" value="Sulf_transp"/>
    <property type="match status" value="1"/>
</dbReference>
<keyword evidence="4" id="KW-0997">Cell inner membrane</keyword>
<evidence type="ECO:0000256" key="5">
    <source>
        <dbReference type="ARBA" id="ARBA00022692"/>
    </source>
</evidence>
<dbReference type="KEGG" id="lut:Lupro_00115"/>
<reference evidence="11" key="1">
    <citation type="submission" date="2015-12" db="EMBL/GenBank/DDBJ databases">
        <title>Complete genome sequence of Lutibacter profundus strain LP1.</title>
        <authorList>
            <person name="Wissuwa J."/>
            <person name="Le Moine Bauer S."/>
            <person name="Stokke R."/>
            <person name="Dahle H."/>
            <person name="Steen I.H."/>
        </authorList>
    </citation>
    <scope>NUCLEOTIDE SEQUENCE [LARGE SCALE GENOMIC DNA]</scope>
    <source>
        <strain evidence="11">LP1</strain>
    </source>
</reference>
<dbReference type="InterPro" id="IPR007272">
    <property type="entry name" value="Sulf_transp_TsuA/YedE"/>
</dbReference>
<keyword evidence="6 9" id="KW-1133">Transmembrane helix</keyword>
<dbReference type="RefSeq" id="WP_068205481.1">
    <property type="nucleotide sequence ID" value="NZ_CP013355.1"/>
</dbReference>
<evidence type="ECO:0000256" key="2">
    <source>
        <dbReference type="ARBA" id="ARBA00022448"/>
    </source>
</evidence>
<evidence type="ECO:0000256" key="9">
    <source>
        <dbReference type="SAM" id="Phobius"/>
    </source>
</evidence>
<comment type="similarity">
    <text evidence="8">Belongs to the TsuA/YedE (TC 9.B.102) family.</text>
</comment>
<dbReference type="PANTHER" id="PTHR30574">
    <property type="entry name" value="INNER MEMBRANE PROTEIN YEDE"/>
    <property type="match status" value="1"/>
</dbReference>
<feature type="transmembrane region" description="Helical" evidence="9">
    <location>
        <begin position="12"/>
        <end position="32"/>
    </location>
</feature>
<dbReference type="AlphaFoldDB" id="A0A0X8G472"/>
<accession>A0A0X8G472</accession>
<name>A0A0X8G472_9FLAO</name>
<feature type="transmembrane region" description="Helical" evidence="9">
    <location>
        <begin position="79"/>
        <end position="97"/>
    </location>
</feature>
<evidence type="ECO:0000256" key="6">
    <source>
        <dbReference type="ARBA" id="ARBA00022989"/>
    </source>
</evidence>
<gene>
    <name evidence="10" type="ORF">Lupro_00115</name>
</gene>
<keyword evidence="3" id="KW-1003">Cell membrane</keyword>
<feature type="transmembrane region" description="Helical" evidence="9">
    <location>
        <begin position="117"/>
        <end position="134"/>
    </location>
</feature>
<dbReference type="PANTHER" id="PTHR30574:SF1">
    <property type="entry name" value="SULPHUR TRANSPORT DOMAIN-CONTAINING PROTEIN"/>
    <property type="match status" value="1"/>
</dbReference>
<reference evidence="10 11" key="2">
    <citation type="journal article" date="2016" name="Int. J. Syst. Evol. Microbiol.">
        <title>Lutibacter profundi sp. nov., isolated from a deep-sea hydrothermal system on the Arctic Mid-Ocean Ridge and emended description of the genus Lutibacter.</title>
        <authorList>
            <person name="Le Moine Bauer S."/>
            <person name="Roalkvam I."/>
            <person name="Steen I.H."/>
            <person name="Dahle H."/>
        </authorList>
    </citation>
    <scope>NUCLEOTIDE SEQUENCE [LARGE SCALE GENOMIC DNA]</scope>
    <source>
        <strain evidence="10 11">LP1</strain>
    </source>
</reference>
<keyword evidence="7 9" id="KW-0472">Membrane</keyword>
<sequence>MKVNIEKNRHVYWNPYFGGFLLGILILATFYITGRGLGASGAFKSTVVTVVDDIAPTHAENNAYYEKFIKEDDTPMNTWLVFESLGILIGGFLSGALSGRLKLFVQHSPKITSKRRLIFALLGGAFFGFGAQLARGCTSGAGLSGMAVLSTGGFITVLTIFGSGYLFAYFFRKNWI</sequence>
<evidence type="ECO:0000256" key="3">
    <source>
        <dbReference type="ARBA" id="ARBA00022475"/>
    </source>
</evidence>
<evidence type="ECO:0000313" key="10">
    <source>
        <dbReference type="EMBL" id="AMC09763.1"/>
    </source>
</evidence>
<keyword evidence="2" id="KW-0813">Transport</keyword>
<dbReference type="GO" id="GO:0005886">
    <property type="term" value="C:plasma membrane"/>
    <property type="evidence" value="ECO:0007669"/>
    <property type="project" value="UniProtKB-SubCell"/>
</dbReference>
<keyword evidence="11" id="KW-1185">Reference proteome</keyword>
<dbReference type="Proteomes" id="UP000059672">
    <property type="component" value="Chromosome"/>
</dbReference>
<dbReference type="STRING" id="1622118.Lupro_00115"/>
<dbReference type="OrthoDB" id="9814020at2"/>
<dbReference type="EMBL" id="CP013355">
    <property type="protein sequence ID" value="AMC09763.1"/>
    <property type="molecule type" value="Genomic_DNA"/>
</dbReference>
<evidence type="ECO:0000256" key="7">
    <source>
        <dbReference type="ARBA" id="ARBA00023136"/>
    </source>
</evidence>
<evidence type="ECO:0000256" key="4">
    <source>
        <dbReference type="ARBA" id="ARBA00022519"/>
    </source>
</evidence>
<evidence type="ECO:0000256" key="1">
    <source>
        <dbReference type="ARBA" id="ARBA00004429"/>
    </source>
</evidence>
<comment type="subcellular location">
    <subcellularLocation>
        <location evidence="1">Cell inner membrane</location>
        <topology evidence="1">Multi-pass membrane protein</topology>
    </subcellularLocation>
</comment>
<evidence type="ECO:0000256" key="8">
    <source>
        <dbReference type="ARBA" id="ARBA00035655"/>
    </source>
</evidence>
<keyword evidence="5 9" id="KW-0812">Transmembrane</keyword>
<proteinExistence type="inferred from homology"/>
<evidence type="ECO:0000313" key="11">
    <source>
        <dbReference type="Proteomes" id="UP000059672"/>
    </source>
</evidence>
<dbReference type="PATRIC" id="fig|1622118.3.peg.24"/>
<organism evidence="10 11">
    <name type="scientific">Lutibacter profundi</name>
    <dbReference type="NCBI Taxonomy" id="1622118"/>
    <lineage>
        <taxon>Bacteria</taxon>
        <taxon>Pseudomonadati</taxon>
        <taxon>Bacteroidota</taxon>
        <taxon>Flavobacteriia</taxon>
        <taxon>Flavobacteriales</taxon>
        <taxon>Flavobacteriaceae</taxon>
        <taxon>Lutibacter</taxon>
    </lineage>
</organism>